<evidence type="ECO:0000313" key="9">
    <source>
        <dbReference type="EMBL" id="MCY1079136.1"/>
    </source>
</evidence>
<evidence type="ECO:0000313" key="10">
    <source>
        <dbReference type="Proteomes" id="UP001207654"/>
    </source>
</evidence>
<dbReference type="EMBL" id="JAPNKA010000001">
    <property type="protein sequence ID" value="MCY1079136.1"/>
    <property type="molecule type" value="Genomic_DNA"/>
</dbReference>
<dbReference type="PANTHER" id="PTHR33778">
    <property type="entry name" value="PROTEIN MGTC"/>
    <property type="match status" value="1"/>
</dbReference>
<feature type="transmembrane region" description="Helical" evidence="7">
    <location>
        <begin position="75"/>
        <end position="93"/>
    </location>
</feature>
<dbReference type="Pfam" id="PF02308">
    <property type="entry name" value="MgtC"/>
    <property type="match status" value="1"/>
</dbReference>
<dbReference type="InterPro" id="IPR003416">
    <property type="entry name" value="MgtC/SapB/SrpB/YhiD_fam"/>
</dbReference>
<comment type="subcellular location">
    <subcellularLocation>
        <location evidence="1">Cell membrane</location>
        <topology evidence="1">Multi-pass membrane protein</topology>
    </subcellularLocation>
</comment>
<keyword evidence="10" id="KW-1185">Reference proteome</keyword>
<dbReference type="RefSeq" id="WP_267537873.1">
    <property type="nucleotide sequence ID" value="NZ_JAPNKA010000001.1"/>
</dbReference>
<keyword evidence="4 7" id="KW-0812">Transmembrane</keyword>
<organism evidence="9 10">
    <name type="scientific">Archangium lansingense</name>
    <dbReference type="NCBI Taxonomy" id="2995310"/>
    <lineage>
        <taxon>Bacteria</taxon>
        <taxon>Pseudomonadati</taxon>
        <taxon>Myxococcota</taxon>
        <taxon>Myxococcia</taxon>
        <taxon>Myxococcales</taxon>
        <taxon>Cystobacterineae</taxon>
        <taxon>Archangiaceae</taxon>
        <taxon>Archangium</taxon>
    </lineage>
</organism>
<feature type="transmembrane region" description="Helical" evidence="7">
    <location>
        <begin position="34"/>
        <end position="55"/>
    </location>
</feature>
<gene>
    <name evidence="9" type="ORF">OV287_32210</name>
</gene>
<keyword evidence="6 7" id="KW-0472">Membrane</keyword>
<name>A0ABT4AC29_9BACT</name>
<dbReference type="InterPro" id="IPR049177">
    <property type="entry name" value="MgtC_SapB_SrpB_YhiD_N"/>
</dbReference>
<evidence type="ECO:0000256" key="4">
    <source>
        <dbReference type="ARBA" id="ARBA00022692"/>
    </source>
</evidence>
<comment type="similarity">
    <text evidence="2">Belongs to the MgtC/SapB family.</text>
</comment>
<evidence type="ECO:0000256" key="3">
    <source>
        <dbReference type="ARBA" id="ARBA00022475"/>
    </source>
</evidence>
<protein>
    <submittedName>
        <fullName evidence="9">MgtC/SapB family protein</fullName>
    </submittedName>
</protein>
<feature type="domain" description="MgtC/SapB/SrpB/YhiD N-terminal" evidence="8">
    <location>
        <begin position="14"/>
        <end position="144"/>
    </location>
</feature>
<dbReference type="PANTHER" id="PTHR33778:SF1">
    <property type="entry name" value="MAGNESIUM TRANSPORTER YHID-RELATED"/>
    <property type="match status" value="1"/>
</dbReference>
<dbReference type="Proteomes" id="UP001207654">
    <property type="component" value="Unassembled WGS sequence"/>
</dbReference>
<accession>A0ABT4AC29</accession>
<dbReference type="PRINTS" id="PR01837">
    <property type="entry name" value="MGTCSAPBPROT"/>
</dbReference>
<evidence type="ECO:0000256" key="7">
    <source>
        <dbReference type="SAM" id="Phobius"/>
    </source>
</evidence>
<proteinExistence type="inferred from homology"/>
<comment type="caution">
    <text evidence="9">The sequence shown here is derived from an EMBL/GenBank/DDBJ whole genome shotgun (WGS) entry which is preliminary data.</text>
</comment>
<evidence type="ECO:0000256" key="1">
    <source>
        <dbReference type="ARBA" id="ARBA00004651"/>
    </source>
</evidence>
<evidence type="ECO:0000256" key="6">
    <source>
        <dbReference type="ARBA" id="ARBA00023136"/>
    </source>
</evidence>
<keyword evidence="5 7" id="KW-1133">Transmembrane helix</keyword>
<evidence type="ECO:0000256" key="2">
    <source>
        <dbReference type="ARBA" id="ARBA00009298"/>
    </source>
</evidence>
<keyword evidence="3" id="KW-1003">Cell membrane</keyword>
<evidence type="ECO:0000259" key="8">
    <source>
        <dbReference type="Pfam" id="PF02308"/>
    </source>
</evidence>
<sequence>MLSHLDMLLRISAGAGLGGVIGYERDKHRRPVGLRTHLIVSMTSATFMVVSSQFAYFQQFGTQGESLVEVDGSRIAASVVTGIGFLAGGAILRTGATVQGLTTAAGLWLVTAIGLSAGAGMYLEASFVTMLGIIALTFLRRFEDKNDTLVRRKVSLVLSAGTGIQQVTSLLQKLGVAVLDIEYERHFSGERNTTIALDAQIPAVVTPDKLVEGLEQTEGIVSVHVRNV</sequence>
<reference evidence="9 10" key="1">
    <citation type="submission" date="2022-11" db="EMBL/GenBank/DDBJ databases">
        <title>Minimal conservation of predation-associated metabolite biosynthetic gene clusters underscores biosynthetic potential of Myxococcota including descriptions for ten novel species: Archangium lansinium sp. nov., Myxococcus landrumus sp. nov., Nannocystis bai.</title>
        <authorList>
            <person name="Ahearne A."/>
            <person name="Stevens C."/>
            <person name="Phillips K."/>
        </authorList>
    </citation>
    <scope>NUCLEOTIDE SEQUENCE [LARGE SCALE GENOMIC DNA]</scope>
    <source>
        <strain evidence="9 10">MIWBW</strain>
    </source>
</reference>
<feature type="transmembrane region" description="Helical" evidence="7">
    <location>
        <begin position="100"/>
        <end position="119"/>
    </location>
</feature>
<evidence type="ECO:0000256" key="5">
    <source>
        <dbReference type="ARBA" id="ARBA00022989"/>
    </source>
</evidence>